<evidence type="ECO:0000256" key="2">
    <source>
        <dbReference type="ARBA" id="ARBA00022729"/>
    </source>
</evidence>
<evidence type="ECO:0000313" key="7">
    <source>
        <dbReference type="EMBL" id="KAH0458046.1"/>
    </source>
</evidence>
<reference evidence="7 8" key="1">
    <citation type="journal article" date="2021" name="Hortic Res">
        <title>Chromosome-scale assembly of the Dendrobium chrysotoxum genome enhances the understanding of orchid evolution.</title>
        <authorList>
            <person name="Zhang Y."/>
            <person name="Zhang G.Q."/>
            <person name="Zhang D."/>
            <person name="Liu X.D."/>
            <person name="Xu X.Y."/>
            <person name="Sun W.H."/>
            <person name="Yu X."/>
            <person name="Zhu X."/>
            <person name="Wang Z.W."/>
            <person name="Zhao X."/>
            <person name="Zhong W.Y."/>
            <person name="Chen H."/>
            <person name="Yin W.L."/>
            <person name="Huang T."/>
            <person name="Niu S.C."/>
            <person name="Liu Z.J."/>
        </authorList>
    </citation>
    <scope>NUCLEOTIDE SEQUENCE [LARGE SCALE GENOMIC DNA]</scope>
    <source>
        <strain evidence="7">Lindl</strain>
    </source>
</reference>
<dbReference type="InterPro" id="IPR043325">
    <property type="entry name" value="LTSS"/>
</dbReference>
<dbReference type="PRINTS" id="PR00382">
    <property type="entry name" value="LIPIDTRNSFER"/>
</dbReference>
<evidence type="ECO:0000313" key="8">
    <source>
        <dbReference type="Proteomes" id="UP000775213"/>
    </source>
</evidence>
<dbReference type="Proteomes" id="UP000775213">
    <property type="component" value="Unassembled WGS sequence"/>
</dbReference>
<protein>
    <recommendedName>
        <fullName evidence="6">Bifunctional inhibitor/plant lipid transfer protein/seed storage helical domain-containing protein</fullName>
    </recommendedName>
</protein>
<comment type="similarity">
    <text evidence="1">Belongs to the plant LTP family.</text>
</comment>
<evidence type="ECO:0000256" key="5">
    <source>
        <dbReference type="SAM" id="MobiDB-lite"/>
    </source>
</evidence>
<organism evidence="7 8">
    <name type="scientific">Dendrobium chrysotoxum</name>
    <name type="common">Orchid</name>
    <dbReference type="NCBI Taxonomy" id="161865"/>
    <lineage>
        <taxon>Eukaryota</taxon>
        <taxon>Viridiplantae</taxon>
        <taxon>Streptophyta</taxon>
        <taxon>Embryophyta</taxon>
        <taxon>Tracheophyta</taxon>
        <taxon>Spermatophyta</taxon>
        <taxon>Magnoliopsida</taxon>
        <taxon>Liliopsida</taxon>
        <taxon>Asparagales</taxon>
        <taxon>Orchidaceae</taxon>
        <taxon>Epidendroideae</taxon>
        <taxon>Malaxideae</taxon>
        <taxon>Dendrobiinae</taxon>
        <taxon>Dendrobium</taxon>
    </lineage>
</organism>
<dbReference type="SUPFAM" id="SSF47699">
    <property type="entry name" value="Bifunctional inhibitor/lipid-transfer protein/seed storage 2S albumin"/>
    <property type="match status" value="1"/>
</dbReference>
<dbReference type="EMBL" id="JAGFBR010000012">
    <property type="protein sequence ID" value="KAH0458046.1"/>
    <property type="molecule type" value="Genomic_DNA"/>
</dbReference>
<dbReference type="SMART" id="SM00499">
    <property type="entry name" value="AAI"/>
    <property type="match status" value="1"/>
</dbReference>
<dbReference type="Pfam" id="PF14368">
    <property type="entry name" value="LTP_2"/>
    <property type="match status" value="1"/>
</dbReference>
<dbReference type="InterPro" id="IPR036312">
    <property type="entry name" value="Bifun_inhib/LTP/seed_sf"/>
</dbReference>
<dbReference type="GO" id="GO:0008289">
    <property type="term" value="F:lipid binding"/>
    <property type="evidence" value="ECO:0007669"/>
    <property type="project" value="InterPro"/>
</dbReference>
<comment type="caution">
    <text evidence="7">The sequence shown here is derived from an EMBL/GenBank/DDBJ whole genome shotgun (WGS) entry which is preliminary data.</text>
</comment>
<dbReference type="InterPro" id="IPR000528">
    <property type="entry name" value="Plant_nsLTP"/>
</dbReference>
<evidence type="ECO:0000259" key="6">
    <source>
        <dbReference type="SMART" id="SM00499"/>
    </source>
</evidence>
<dbReference type="CDD" id="cd00010">
    <property type="entry name" value="AAI_LTSS"/>
    <property type="match status" value="1"/>
</dbReference>
<feature type="domain" description="Bifunctional inhibitor/plant lipid transfer protein/seed storage helical" evidence="6">
    <location>
        <begin position="12"/>
        <end position="90"/>
    </location>
</feature>
<keyword evidence="2" id="KW-0732">Signal</keyword>
<feature type="compositionally biased region" description="Polar residues" evidence="5">
    <location>
        <begin position="111"/>
        <end position="131"/>
    </location>
</feature>
<dbReference type="GO" id="GO:0006869">
    <property type="term" value="P:lipid transport"/>
    <property type="evidence" value="ECO:0007669"/>
    <property type="project" value="InterPro"/>
</dbReference>
<proteinExistence type="inferred from homology"/>
<keyword evidence="8" id="KW-1185">Reference proteome</keyword>
<dbReference type="InterPro" id="IPR016140">
    <property type="entry name" value="Bifunc_inhib/LTP/seed_store"/>
</dbReference>
<feature type="compositionally biased region" description="Low complexity" evidence="5">
    <location>
        <begin position="92"/>
        <end position="105"/>
    </location>
</feature>
<gene>
    <name evidence="7" type="ORF">IEQ34_013361</name>
</gene>
<accession>A0AAV7GPJ7</accession>
<keyword evidence="3" id="KW-1015">Disulfide bond</keyword>
<evidence type="ECO:0000256" key="4">
    <source>
        <dbReference type="ARBA" id="ARBA00023180"/>
    </source>
</evidence>
<sequence>MCFVRSSAQVGCMPAITSLSPCLGYITSNSITPSDSCCTQVAAVVKTQAQCLCSFLGSSTATQLGTIVNQAQALSLPGACKIDNPLANQCNAASSSQTPAAQSPQGALAPASQNTPSDQTPTNASSPSSLPTIPAGSGKAGESSAAVASANFMPFVFFLPLLASSVSMLPAF</sequence>
<evidence type="ECO:0000256" key="3">
    <source>
        <dbReference type="ARBA" id="ARBA00023157"/>
    </source>
</evidence>
<keyword evidence="4" id="KW-0325">Glycoprotein</keyword>
<dbReference type="Gene3D" id="1.10.110.10">
    <property type="entry name" value="Plant lipid-transfer and hydrophobic proteins"/>
    <property type="match status" value="1"/>
</dbReference>
<dbReference type="PANTHER" id="PTHR33044">
    <property type="entry name" value="BIFUNCTIONAL INHIBITOR/LIPID-TRANSFER PROTEIN/SEED STORAGE 2S ALBUMIN SUPERFAMILY PROTEIN-RELATED"/>
    <property type="match status" value="1"/>
</dbReference>
<evidence type="ECO:0000256" key="1">
    <source>
        <dbReference type="ARBA" id="ARBA00009748"/>
    </source>
</evidence>
<dbReference type="AlphaFoldDB" id="A0AAV7GPJ7"/>
<feature type="region of interest" description="Disordered" evidence="5">
    <location>
        <begin position="91"/>
        <end position="137"/>
    </location>
</feature>
<name>A0AAV7GPJ7_DENCH</name>